<feature type="compositionally biased region" description="Basic and acidic residues" evidence="1">
    <location>
        <begin position="15"/>
        <end position="25"/>
    </location>
</feature>
<dbReference type="Proteomes" id="UP001596455">
    <property type="component" value="Unassembled WGS sequence"/>
</dbReference>
<gene>
    <name evidence="2" type="ORF">ACFQQL_17320</name>
</gene>
<dbReference type="EMBL" id="JBHTCQ010000004">
    <property type="protein sequence ID" value="MFC7406884.1"/>
    <property type="molecule type" value="Genomic_DNA"/>
</dbReference>
<accession>A0ABW2QBQ1</accession>
<evidence type="ECO:0000313" key="3">
    <source>
        <dbReference type="Proteomes" id="UP001596455"/>
    </source>
</evidence>
<organism evidence="2 3">
    <name type="scientific">Georgenia alba</name>
    <dbReference type="NCBI Taxonomy" id="2233858"/>
    <lineage>
        <taxon>Bacteria</taxon>
        <taxon>Bacillati</taxon>
        <taxon>Actinomycetota</taxon>
        <taxon>Actinomycetes</taxon>
        <taxon>Micrococcales</taxon>
        <taxon>Bogoriellaceae</taxon>
        <taxon>Georgenia</taxon>
    </lineage>
</organism>
<feature type="region of interest" description="Disordered" evidence="1">
    <location>
        <begin position="1"/>
        <end position="28"/>
    </location>
</feature>
<feature type="region of interest" description="Disordered" evidence="1">
    <location>
        <begin position="43"/>
        <end position="89"/>
    </location>
</feature>
<proteinExistence type="predicted"/>
<feature type="compositionally biased region" description="Low complexity" evidence="1">
    <location>
        <begin position="43"/>
        <end position="63"/>
    </location>
</feature>
<comment type="caution">
    <text evidence="2">The sequence shown here is derived from an EMBL/GenBank/DDBJ whole genome shotgun (WGS) entry which is preliminary data.</text>
</comment>
<protein>
    <recommendedName>
        <fullName evidence="4">Recombinase A</fullName>
    </recommendedName>
</protein>
<keyword evidence="3" id="KW-1185">Reference proteome</keyword>
<sequence>MRREGGVLTAVPHDVASRPGREASPDARLTAARAALARAETAAGLRTRLAGPGLSTSPTLTPPEGEDGGRQVTGAEPDPLTPGADDRALPVPPALAPLFPFGAMARGSVIQVSGSTSVLLAVAAAAATDGGWSALAAMPHIGWRAAHAAGLALDRVAVVPAPGPDASTVVGALADGFDVLVIGRCPALGERDRRSLVSRVRARGAVLLSSHEWPGAHLALRTTRGGWDGLGQGWGHLAQQRLTVRSTGRGGASGTREVRVRVGTGGLLPEPGAAPVAAPGPEPAPRLLRAV</sequence>
<reference evidence="3" key="1">
    <citation type="journal article" date="2019" name="Int. J. Syst. Evol. Microbiol.">
        <title>The Global Catalogue of Microorganisms (GCM) 10K type strain sequencing project: providing services to taxonomists for standard genome sequencing and annotation.</title>
        <authorList>
            <consortium name="The Broad Institute Genomics Platform"/>
            <consortium name="The Broad Institute Genome Sequencing Center for Infectious Disease"/>
            <person name="Wu L."/>
            <person name="Ma J."/>
        </authorList>
    </citation>
    <scope>NUCLEOTIDE SEQUENCE [LARGE SCALE GENOMIC DNA]</scope>
    <source>
        <strain evidence="3">JCM 1490</strain>
    </source>
</reference>
<evidence type="ECO:0000313" key="2">
    <source>
        <dbReference type="EMBL" id="MFC7406884.1"/>
    </source>
</evidence>
<dbReference type="RefSeq" id="WP_382396410.1">
    <property type="nucleotide sequence ID" value="NZ_JBHTCQ010000004.1"/>
</dbReference>
<evidence type="ECO:0008006" key="4">
    <source>
        <dbReference type="Google" id="ProtNLM"/>
    </source>
</evidence>
<evidence type="ECO:0000256" key="1">
    <source>
        <dbReference type="SAM" id="MobiDB-lite"/>
    </source>
</evidence>
<name>A0ABW2QBQ1_9MICO</name>